<feature type="compositionally biased region" description="Basic and acidic residues" evidence="1">
    <location>
        <begin position="249"/>
        <end position="259"/>
    </location>
</feature>
<evidence type="ECO:0000313" key="4">
    <source>
        <dbReference type="Proteomes" id="UP000193944"/>
    </source>
</evidence>
<feature type="region of interest" description="Disordered" evidence="1">
    <location>
        <begin position="234"/>
        <end position="364"/>
    </location>
</feature>
<sequence length="364" mass="42074">MHWFYGILLMVIIFYFILKKLPEPPKAEEKSKREVSNTSKSKKKKNKKSKSKVQQAQVQAKLNQKIQKKNTPPKAKSNELDENEWPSLEKINEDKKAAAKAASEKQKEKKNNSNNNKNKDFNITHFEEQVSEGSNLDDNDDDDDEEEYVRKSSDKPVIIQNVSLPITNRRYKKHIVQENQKYISSDDEEISDREVKVVRVVEKHEDIESIELPPEEDGWKNVVPKKANVLVIKSSSNPTPVVVKSYNRKPKEEPLTKKQKENKKKAEKKKLEKQRERELQEERLRRHRLEQQRLNIGYKYVPPPKPHNTVKTSSKTPAPAPVIFSSSSSSNNTSNNNKNSKNNKKDEWVSTTVPANGITSLWGN</sequence>
<dbReference type="EMBL" id="MCFG01000282">
    <property type="protein sequence ID" value="ORX76720.1"/>
    <property type="molecule type" value="Genomic_DNA"/>
</dbReference>
<dbReference type="OrthoDB" id="2153075at2759"/>
<feature type="signal peptide" evidence="2">
    <location>
        <begin position="1"/>
        <end position="22"/>
    </location>
</feature>
<gene>
    <name evidence="3" type="ORF">BCR32DRAFT_296068</name>
</gene>
<feature type="compositionally biased region" description="Acidic residues" evidence="1">
    <location>
        <begin position="135"/>
        <end position="147"/>
    </location>
</feature>
<feature type="chain" id="PRO_5012078796" evidence="2">
    <location>
        <begin position="23"/>
        <end position="364"/>
    </location>
</feature>
<proteinExistence type="predicted"/>
<name>A0A1Y1WT43_9FUNG</name>
<reference evidence="3 4" key="2">
    <citation type="submission" date="2016-08" db="EMBL/GenBank/DDBJ databases">
        <title>Pervasive Adenine N6-methylation of Active Genes in Fungi.</title>
        <authorList>
            <consortium name="DOE Joint Genome Institute"/>
            <person name="Mondo S.J."/>
            <person name="Dannebaum R.O."/>
            <person name="Kuo R.C."/>
            <person name="Labutti K."/>
            <person name="Haridas S."/>
            <person name="Kuo A."/>
            <person name="Salamov A."/>
            <person name="Ahrendt S.R."/>
            <person name="Lipzen A."/>
            <person name="Sullivan W."/>
            <person name="Andreopoulos W.B."/>
            <person name="Clum A."/>
            <person name="Lindquist E."/>
            <person name="Daum C."/>
            <person name="Ramamoorthy G.K."/>
            <person name="Gryganskyi A."/>
            <person name="Culley D."/>
            <person name="Magnuson J.K."/>
            <person name="James T.Y."/>
            <person name="O'Malley M.A."/>
            <person name="Stajich J.E."/>
            <person name="Spatafora J.W."/>
            <person name="Visel A."/>
            <person name="Grigoriev I.V."/>
        </authorList>
    </citation>
    <scope>NUCLEOTIDE SEQUENCE [LARGE SCALE GENOMIC DNA]</scope>
    <source>
        <strain evidence="3 4">S4</strain>
    </source>
</reference>
<comment type="caution">
    <text evidence="3">The sequence shown here is derived from an EMBL/GenBank/DDBJ whole genome shotgun (WGS) entry which is preliminary data.</text>
</comment>
<feature type="compositionally biased region" description="Basic residues" evidence="1">
    <location>
        <begin position="40"/>
        <end position="51"/>
    </location>
</feature>
<feature type="compositionally biased region" description="Polar residues" evidence="1">
    <location>
        <begin position="349"/>
        <end position="364"/>
    </location>
</feature>
<feature type="compositionally biased region" description="Basic and acidic residues" evidence="1">
    <location>
        <begin position="90"/>
        <end position="128"/>
    </location>
</feature>
<evidence type="ECO:0000256" key="1">
    <source>
        <dbReference type="SAM" id="MobiDB-lite"/>
    </source>
</evidence>
<feature type="compositionally biased region" description="Low complexity" evidence="1">
    <location>
        <begin position="325"/>
        <end position="340"/>
    </location>
</feature>
<evidence type="ECO:0000313" key="3">
    <source>
        <dbReference type="EMBL" id="ORX76720.1"/>
    </source>
</evidence>
<keyword evidence="4" id="KW-1185">Reference proteome</keyword>
<feature type="compositionally biased region" description="Low complexity" evidence="1">
    <location>
        <begin position="52"/>
        <end position="65"/>
    </location>
</feature>
<evidence type="ECO:0000256" key="2">
    <source>
        <dbReference type="SAM" id="SignalP"/>
    </source>
</evidence>
<accession>A0A1Y1WT43</accession>
<dbReference type="AlphaFoldDB" id="A0A1Y1WT43"/>
<reference evidence="3 4" key="1">
    <citation type="submission" date="2016-08" db="EMBL/GenBank/DDBJ databases">
        <title>A Parts List for Fungal Cellulosomes Revealed by Comparative Genomics.</title>
        <authorList>
            <consortium name="DOE Joint Genome Institute"/>
            <person name="Haitjema C.H."/>
            <person name="Gilmore S.P."/>
            <person name="Henske J.K."/>
            <person name="Solomon K.V."/>
            <person name="De Groot R."/>
            <person name="Kuo A."/>
            <person name="Mondo S.J."/>
            <person name="Salamov A.A."/>
            <person name="Labutti K."/>
            <person name="Zhao Z."/>
            <person name="Chiniquy J."/>
            <person name="Barry K."/>
            <person name="Brewer H.M."/>
            <person name="Purvine S.O."/>
            <person name="Wright A.T."/>
            <person name="Boxma B."/>
            <person name="Van Alen T."/>
            <person name="Hackstein J.H."/>
            <person name="Baker S.E."/>
            <person name="Grigoriev I.V."/>
            <person name="O'Malley M.A."/>
        </authorList>
    </citation>
    <scope>NUCLEOTIDE SEQUENCE [LARGE SCALE GENOMIC DNA]</scope>
    <source>
        <strain evidence="3 4">S4</strain>
    </source>
</reference>
<dbReference type="Proteomes" id="UP000193944">
    <property type="component" value="Unassembled WGS sequence"/>
</dbReference>
<organism evidence="3 4">
    <name type="scientific">Anaeromyces robustus</name>
    <dbReference type="NCBI Taxonomy" id="1754192"/>
    <lineage>
        <taxon>Eukaryota</taxon>
        <taxon>Fungi</taxon>
        <taxon>Fungi incertae sedis</taxon>
        <taxon>Chytridiomycota</taxon>
        <taxon>Chytridiomycota incertae sedis</taxon>
        <taxon>Neocallimastigomycetes</taxon>
        <taxon>Neocallimastigales</taxon>
        <taxon>Neocallimastigaceae</taxon>
        <taxon>Anaeromyces</taxon>
    </lineage>
</organism>
<keyword evidence="2" id="KW-0732">Signal</keyword>
<protein>
    <submittedName>
        <fullName evidence="3">Uncharacterized protein</fullName>
    </submittedName>
</protein>
<feature type="compositionally biased region" description="Basic and acidic residues" evidence="1">
    <location>
        <begin position="25"/>
        <end position="35"/>
    </location>
</feature>
<feature type="region of interest" description="Disordered" evidence="1">
    <location>
        <begin position="25"/>
        <end position="154"/>
    </location>
</feature>
<feature type="compositionally biased region" description="Basic and acidic residues" evidence="1">
    <location>
        <begin position="269"/>
        <end position="284"/>
    </location>
</feature>